<evidence type="ECO:0000313" key="3">
    <source>
        <dbReference type="Proteomes" id="UP000504714"/>
    </source>
</evidence>
<comment type="caution">
    <text evidence="2">The sequence shown here is derived from an EMBL/GenBank/DDBJ whole genome shotgun (WGS) entry which is preliminary data.</text>
</comment>
<evidence type="ECO:0000256" key="1">
    <source>
        <dbReference type="SAM" id="MobiDB-lite"/>
    </source>
</evidence>
<dbReference type="RefSeq" id="WP_235949884.1">
    <property type="nucleotide sequence ID" value="NZ_BLXO01000001.1"/>
</dbReference>
<reference evidence="2 3" key="1">
    <citation type="submission" date="2020-06" db="EMBL/GenBank/DDBJ databases">
        <title>The genome sequence of Candidatus Regiella insecticola strain Tut.</title>
        <authorList>
            <person name="Nikoh N."/>
            <person name="Tsuchida T."/>
            <person name="Koga R."/>
            <person name="Oshima K."/>
            <person name="Hattori M."/>
            <person name="Fukatsu T."/>
        </authorList>
    </citation>
    <scope>NUCLEOTIDE SEQUENCE [LARGE SCALE GENOMIC DNA]</scope>
    <source>
        <strain evidence="2 3">Tut</strain>
    </source>
</reference>
<protein>
    <submittedName>
        <fullName evidence="2">Phage virion morphogenesis protein</fullName>
    </submittedName>
</protein>
<dbReference type="NCBIfam" id="TIGR01635">
    <property type="entry name" value="tail_comp_S"/>
    <property type="match status" value="1"/>
</dbReference>
<dbReference type="InterPro" id="IPR006522">
    <property type="entry name" value="Phage_virion_morphogenesis"/>
</dbReference>
<dbReference type="Pfam" id="PF05069">
    <property type="entry name" value="Phage_tail_S"/>
    <property type="match status" value="1"/>
</dbReference>
<gene>
    <name evidence="2" type="ORF">RINTU1_02780</name>
</gene>
<sequence length="167" mass="19304">MSILCFLPPYFESIYILLALTPGDPLSQALTHLLKQLSPARRKAFTRQIAKQLRQKQKQRIQAQQAPDGTSFAPRKQKRHDKHGRIKRKMFTQLRTARFLKHNSSAEEATLSFARPVTPVARVHHYSLRDKVARNGVTVRYERRPLLGLTDKDIERITDMALMYLVG</sequence>
<dbReference type="EMBL" id="BLXO01000001">
    <property type="protein sequence ID" value="GFN45230.1"/>
    <property type="molecule type" value="Genomic_DNA"/>
</dbReference>
<feature type="region of interest" description="Disordered" evidence="1">
    <location>
        <begin position="56"/>
        <end position="83"/>
    </location>
</feature>
<dbReference type="Proteomes" id="UP000504714">
    <property type="component" value="Unassembled WGS sequence"/>
</dbReference>
<organism evidence="2 3">
    <name type="scientific">Candidatus Regiella insecticola</name>
    <dbReference type="NCBI Taxonomy" id="138073"/>
    <lineage>
        <taxon>Bacteria</taxon>
        <taxon>Pseudomonadati</taxon>
        <taxon>Pseudomonadota</taxon>
        <taxon>Gammaproteobacteria</taxon>
        <taxon>Enterobacterales</taxon>
        <taxon>Enterobacteriaceae</taxon>
        <taxon>aphid secondary symbionts</taxon>
        <taxon>Candidatus Regiella</taxon>
    </lineage>
</organism>
<proteinExistence type="predicted"/>
<name>A0A6L2ZLJ9_9ENTR</name>
<dbReference type="AlphaFoldDB" id="A0A6L2ZLJ9"/>
<evidence type="ECO:0000313" key="2">
    <source>
        <dbReference type="EMBL" id="GFN45230.1"/>
    </source>
</evidence>
<accession>A0A6L2ZLJ9</accession>